<dbReference type="PROSITE" id="PS51450">
    <property type="entry name" value="LRR"/>
    <property type="match status" value="1"/>
</dbReference>
<evidence type="ECO:0000256" key="2">
    <source>
        <dbReference type="ARBA" id="ARBA00022737"/>
    </source>
</evidence>
<keyword evidence="2" id="KW-0677">Repeat</keyword>
<accession>A0ABR0SU21</accession>
<dbReference type="PANTHER" id="PTHR48051:SF1">
    <property type="entry name" value="RAS SUPPRESSOR PROTEIN 1"/>
    <property type="match status" value="1"/>
</dbReference>
<keyword evidence="1" id="KW-0433">Leucine-rich repeat</keyword>
<evidence type="ECO:0000313" key="3">
    <source>
        <dbReference type="EMBL" id="KAK5995266.1"/>
    </source>
</evidence>
<dbReference type="InterPro" id="IPR032675">
    <property type="entry name" value="LRR_dom_sf"/>
</dbReference>
<dbReference type="SUPFAM" id="SSF52058">
    <property type="entry name" value="L domain-like"/>
    <property type="match status" value="1"/>
</dbReference>
<dbReference type="PANTHER" id="PTHR48051">
    <property type="match status" value="1"/>
</dbReference>
<gene>
    <name evidence="3" type="ORF">PT974_03665</name>
</gene>
<dbReference type="Gene3D" id="3.80.10.10">
    <property type="entry name" value="Ribonuclease Inhibitor"/>
    <property type="match status" value="1"/>
</dbReference>
<organism evidence="3 4">
    <name type="scientific">Cladobotryum mycophilum</name>
    <dbReference type="NCBI Taxonomy" id="491253"/>
    <lineage>
        <taxon>Eukaryota</taxon>
        <taxon>Fungi</taxon>
        <taxon>Dikarya</taxon>
        <taxon>Ascomycota</taxon>
        <taxon>Pezizomycotina</taxon>
        <taxon>Sordariomycetes</taxon>
        <taxon>Hypocreomycetidae</taxon>
        <taxon>Hypocreales</taxon>
        <taxon>Hypocreaceae</taxon>
        <taxon>Cladobotryum</taxon>
    </lineage>
</organism>
<sequence>MCVRVAAQHRVQQAQLHHNLFTSIPAALVSFAETLTSLALGHNQMVGETYLAEELSLPALTELNLTSNHITSLGPLTKFLRAPFLEKIDVSMNRLSALPPDLKQAFPKMKVLLASNNHLVELDPASIKGLQIVDVSSNDIAHLDPRIGLLSGQNGLQKLEVTGNRFRVPRWNVLERGTEATMRWLRGRVPAVDMAAWKAENGDDGSDDLD</sequence>
<dbReference type="InterPro" id="IPR001611">
    <property type="entry name" value="Leu-rich_rpt"/>
</dbReference>
<dbReference type="InterPro" id="IPR050216">
    <property type="entry name" value="LRR_domain-containing"/>
</dbReference>
<dbReference type="Pfam" id="PF13855">
    <property type="entry name" value="LRR_8"/>
    <property type="match status" value="1"/>
</dbReference>
<protein>
    <submittedName>
        <fullName evidence="3">Leucine-rich repeat-containing protein 40</fullName>
    </submittedName>
</protein>
<reference evidence="3 4" key="1">
    <citation type="submission" date="2024-01" db="EMBL/GenBank/DDBJ databases">
        <title>Complete genome of Cladobotryum mycophilum ATHUM6906.</title>
        <authorList>
            <person name="Christinaki A.C."/>
            <person name="Myridakis A.I."/>
            <person name="Kouvelis V.N."/>
        </authorList>
    </citation>
    <scope>NUCLEOTIDE SEQUENCE [LARGE SCALE GENOMIC DNA]</scope>
    <source>
        <strain evidence="3 4">ATHUM6906</strain>
    </source>
</reference>
<name>A0ABR0SU21_9HYPO</name>
<proteinExistence type="predicted"/>
<keyword evidence="4" id="KW-1185">Reference proteome</keyword>
<dbReference type="Proteomes" id="UP001338125">
    <property type="component" value="Unassembled WGS sequence"/>
</dbReference>
<evidence type="ECO:0000256" key="1">
    <source>
        <dbReference type="ARBA" id="ARBA00022614"/>
    </source>
</evidence>
<dbReference type="EMBL" id="JAVFKD010000004">
    <property type="protein sequence ID" value="KAK5995266.1"/>
    <property type="molecule type" value="Genomic_DNA"/>
</dbReference>
<comment type="caution">
    <text evidence="3">The sequence shown here is derived from an EMBL/GenBank/DDBJ whole genome shotgun (WGS) entry which is preliminary data.</text>
</comment>
<evidence type="ECO:0000313" key="4">
    <source>
        <dbReference type="Proteomes" id="UP001338125"/>
    </source>
</evidence>